<dbReference type="SUPFAM" id="SSF54160">
    <property type="entry name" value="Chromo domain-like"/>
    <property type="match status" value="1"/>
</dbReference>
<dbReference type="PANTHER" id="PTHR37984:SF5">
    <property type="entry name" value="PROTEIN NYNRIN-LIKE"/>
    <property type="match status" value="1"/>
</dbReference>
<dbReference type="PANTHER" id="PTHR37984">
    <property type="entry name" value="PROTEIN CBG26694"/>
    <property type="match status" value="1"/>
</dbReference>
<dbReference type="SUPFAM" id="SSF50630">
    <property type="entry name" value="Acid proteases"/>
    <property type="match status" value="1"/>
</dbReference>
<evidence type="ECO:0000256" key="10">
    <source>
        <dbReference type="ARBA" id="ARBA00022884"/>
    </source>
</evidence>
<dbReference type="Gene3D" id="2.40.70.10">
    <property type="entry name" value="Acid Proteases"/>
    <property type="match status" value="1"/>
</dbReference>
<feature type="domain" description="Integrase catalytic" evidence="19">
    <location>
        <begin position="1172"/>
        <end position="1331"/>
    </location>
</feature>
<gene>
    <name evidence="20" type="ORF">QYE76_002180</name>
</gene>
<dbReference type="Pfam" id="PF17919">
    <property type="entry name" value="RT_RNaseH_2"/>
    <property type="match status" value="1"/>
</dbReference>
<protein>
    <submittedName>
        <fullName evidence="20">Uncharacterized protein</fullName>
    </submittedName>
</protein>
<evidence type="ECO:0000256" key="17">
    <source>
        <dbReference type="SAM" id="MobiDB-lite"/>
    </source>
</evidence>
<dbReference type="GO" id="GO:0003964">
    <property type="term" value="F:RNA-directed DNA polymerase activity"/>
    <property type="evidence" value="ECO:0007669"/>
    <property type="project" value="UniProtKB-KW"/>
</dbReference>
<dbReference type="Pfam" id="PF00078">
    <property type="entry name" value="RVT_1"/>
    <property type="match status" value="1"/>
</dbReference>
<dbReference type="GO" id="GO:0006310">
    <property type="term" value="P:DNA recombination"/>
    <property type="evidence" value="ECO:0007669"/>
    <property type="project" value="UniProtKB-KW"/>
</dbReference>
<feature type="region of interest" description="Disordered" evidence="17">
    <location>
        <begin position="293"/>
        <end position="318"/>
    </location>
</feature>
<evidence type="ECO:0000313" key="20">
    <source>
        <dbReference type="EMBL" id="KAK1627865.1"/>
    </source>
</evidence>
<evidence type="ECO:0000313" key="21">
    <source>
        <dbReference type="Proteomes" id="UP001231189"/>
    </source>
</evidence>
<evidence type="ECO:0000259" key="18">
    <source>
        <dbReference type="PROSITE" id="PS50878"/>
    </source>
</evidence>
<dbReference type="InterPro" id="IPR016197">
    <property type="entry name" value="Chromo-like_dom_sf"/>
</dbReference>
<keyword evidence="13" id="KW-0239">DNA-directed DNA polymerase</keyword>
<dbReference type="GO" id="GO:0015074">
    <property type="term" value="P:DNA integration"/>
    <property type="evidence" value="ECO:0007669"/>
    <property type="project" value="UniProtKB-KW"/>
</dbReference>
<dbReference type="GO" id="GO:0003723">
    <property type="term" value="F:RNA binding"/>
    <property type="evidence" value="ECO:0007669"/>
    <property type="project" value="UniProtKB-KW"/>
</dbReference>
<keyword evidence="11" id="KW-0229">DNA integration</keyword>
<evidence type="ECO:0000256" key="16">
    <source>
        <dbReference type="ARBA" id="ARBA00023268"/>
    </source>
</evidence>
<dbReference type="GO" id="GO:0046872">
    <property type="term" value="F:metal ion binding"/>
    <property type="evidence" value="ECO:0007669"/>
    <property type="project" value="UniProtKB-KW"/>
</dbReference>
<keyword evidence="7" id="KW-0255">Endonuclease</keyword>
<feature type="domain" description="Reverse transcriptase" evidence="18">
    <location>
        <begin position="650"/>
        <end position="829"/>
    </location>
</feature>
<dbReference type="InterPro" id="IPR041588">
    <property type="entry name" value="Integrase_H2C2"/>
</dbReference>
<keyword evidence="5" id="KW-0479">Metal-binding</keyword>
<dbReference type="InterPro" id="IPR041577">
    <property type="entry name" value="RT_RNaseH_2"/>
</dbReference>
<dbReference type="InterPro" id="IPR050951">
    <property type="entry name" value="Retrovirus_Pol_polyprotein"/>
</dbReference>
<keyword evidence="9" id="KW-0460">Magnesium</keyword>
<dbReference type="PROSITE" id="PS50878">
    <property type="entry name" value="RT_POL"/>
    <property type="match status" value="1"/>
</dbReference>
<evidence type="ECO:0000256" key="15">
    <source>
        <dbReference type="ARBA" id="ARBA00023172"/>
    </source>
</evidence>
<dbReference type="EMBL" id="JAUUTY010000005">
    <property type="protein sequence ID" value="KAK1627865.1"/>
    <property type="molecule type" value="Genomic_DNA"/>
</dbReference>
<proteinExistence type="predicted"/>
<dbReference type="SUPFAM" id="SSF56672">
    <property type="entry name" value="DNA/RNA polymerases"/>
    <property type="match status" value="1"/>
</dbReference>
<keyword evidence="6" id="KW-0064">Aspartyl protease</keyword>
<dbReference type="CDD" id="cd09274">
    <property type="entry name" value="RNase_HI_RT_Ty3"/>
    <property type="match status" value="1"/>
</dbReference>
<dbReference type="FunFam" id="3.10.10.10:FF:000007">
    <property type="entry name" value="Retrovirus-related Pol polyprotein from transposon 17.6-like Protein"/>
    <property type="match status" value="1"/>
</dbReference>
<reference evidence="20" key="1">
    <citation type="submission" date="2023-07" db="EMBL/GenBank/DDBJ databases">
        <title>A chromosome-level genome assembly of Lolium multiflorum.</title>
        <authorList>
            <person name="Chen Y."/>
            <person name="Copetti D."/>
            <person name="Kolliker R."/>
            <person name="Studer B."/>
        </authorList>
    </citation>
    <scope>NUCLEOTIDE SEQUENCE</scope>
    <source>
        <strain evidence="20">02402/16</strain>
        <tissue evidence="20">Leaf</tissue>
    </source>
</reference>
<dbReference type="Pfam" id="PF08284">
    <property type="entry name" value="RVP_2"/>
    <property type="match status" value="1"/>
</dbReference>
<dbReference type="Gene3D" id="3.30.70.270">
    <property type="match status" value="2"/>
</dbReference>
<evidence type="ECO:0000256" key="8">
    <source>
        <dbReference type="ARBA" id="ARBA00022801"/>
    </source>
</evidence>
<accession>A0AAD8RN41</accession>
<dbReference type="PROSITE" id="PS50994">
    <property type="entry name" value="INTEGRASE"/>
    <property type="match status" value="1"/>
</dbReference>
<dbReference type="GO" id="GO:0004519">
    <property type="term" value="F:endonuclease activity"/>
    <property type="evidence" value="ECO:0007669"/>
    <property type="project" value="UniProtKB-KW"/>
</dbReference>
<evidence type="ECO:0000256" key="7">
    <source>
        <dbReference type="ARBA" id="ARBA00022759"/>
    </source>
</evidence>
<dbReference type="Gene3D" id="1.10.340.70">
    <property type="match status" value="1"/>
</dbReference>
<dbReference type="PROSITE" id="PS00141">
    <property type="entry name" value="ASP_PROTEASE"/>
    <property type="match status" value="1"/>
</dbReference>
<evidence type="ECO:0000256" key="3">
    <source>
        <dbReference type="ARBA" id="ARBA00022695"/>
    </source>
</evidence>
<sequence length="1544" mass="174221">MALEESERNVHAMLERILKRLDDQVDLTNKRHDEQSAFNTKVSQDLQGVRKQLEVTAAEVDEARRGGSSSMPTAGVGVGAVAPRLANAGPPLIPAAPGAPIHQPQPQTYMYAVRHNAEPNQHGERGREEDTGYVKPPKHDFPRFDGYLPNLWVDRCVAYFELYRVKPQLWVTTASLYVDGHAALWLQAFRQSHVHVDWTQFCRAVVEEFGPDEFEGQMHKLLQLRQTGTVAEYRRQFEVHMYHLLSLDPSLNSKFFVTQFVLGLKDEIRTAVRIQAPTRITRATVFAKIQEEEMEAARPRPRPAPAGRPPPHPAPLQPRVAAGVAAPRVGGDDFARERQLRDYRRANNLCFKCGERYSRDHQCKRQGAQLLTIQVGEHGELLNDEAIHALELLDEPEHVAAAVPAQCCMLSAQATAGTESSACIRLPAKVKDQTMLILLDSGSSHSFVSTSFVKRLQLPTIPLPAVPVKVANSQYIICDSMVTQLEWSSQGHTLTTDLRVLDIDAYDAVLGMDWLDEHSPMSCQWHEKTISFDHQGTWITLQGLTTATIPSPSAMDLQTLQQLDSHNDIWAMAVLEQFSENSVDSVIPTGIQLILTEFKDVFAEPDGLPPHRQYDHAIALEPDAHPPNSKPYRYSPLQKDEIERQVQDMLRSGVITHSMSPYAAPVLLVKKKDGSWRFCIDFRRLNLLTIKNKFPLPIVDELLDELAGAQFFSKLDLRAGYHQIRMRAEDEEKTAFKTHHGHFQFQVMPFGLTNAPATFQCLMNSIFADYTRKFVIVFLDDILVYSTNLQEHEEHLRLVLARLRHHELFAKASKCSFAQHKIEYLGHVISKEGVATDPEKTKSMNAWPTPTNATELRGFLGLTGYYRKFVPHYGIVAKPLTQLLTKKGFLWNEHAQQAFEQLKLAMINTPVLALPNFERPFVIETDACDTGVGAVLAQDGHPIAYFSKALGIKNQKLSTYEKEFLAVMMAVDRWRAYLQRGPFIILTDHKSLCNLGDQQLDTELQRKAMSKLVGLQFKFQYKRGVENGAADALSRVGHLLSVSALSVCQPLWMQEVANSYATDAEAQALLAKLAVHSPDEDGFELHRGVIRIRGKLWIGANTALQTKLISAMHDSAVGGHSGVTATYHRVKKLFSWKGLKSAVDEFVRQCSVCQHAKHENCKPAGKLQPLPVPEAPWQDISLDFVEGLPKSDGCDSILVVVDRFTKFAHFIPLRHPFSSTQVAKALWDNVIKLHGVPLTIVSDRDRIFTSHTWREMLQTAGTKLMYSTAYHPQTDGQTERVNQCLEMYLRTAVHETPRLWRRWLPAAEFWYNTSYHSALNSSPFKALYGREPNLGGMLQWSASKLGETDEFDWQAHTAVLREQLGRAQARTKKKADRNRTEREFVVGEQVLLKLQPYAQSSLVNRPCAKLAYKFFGPYSVEQRVGTVAYKLTLPEESRIHPVFHVSQLKPFTPNYQPVFSDLPRPPDLLSTTTSPVKILERRMVKRGDEAIVQLKIQWDSLPMGSATWEDYSVLRARFPQALIWEGAPSKEEGNVTTDTTEVSV</sequence>
<dbReference type="InterPro" id="IPR043502">
    <property type="entry name" value="DNA/RNA_pol_sf"/>
</dbReference>
<evidence type="ECO:0000256" key="5">
    <source>
        <dbReference type="ARBA" id="ARBA00022723"/>
    </source>
</evidence>
<evidence type="ECO:0000259" key="19">
    <source>
        <dbReference type="PROSITE" id="PS50994"/>
    </source>
</evidence>
<dbReference type="Gene3D" id="3.30.420.10">
    <property type="entry name" value="Ribonuclease H-like superfamily/Ribonuclease H"/>
    <property type="match status" value="1"/>
</dbReference>
<dbReference type="CDD" id="cd01647">
    <property type="entry name" value="RT_LTR"/>
    <property type="match status" value="1"/>
</dbReference>
<dbReference type="Pfam" id="PF03732">
    <property type="entry name" value="Retrotrans_gag"/>
    <property type="match status" value="1"/>
</dbReference>
<evidence type="ECO:0000256" key="2">
    <source>
        <dbReference type="ARBA" id="ARBA00022679"/>
    </source>
</evidence>
<keyword evidence="2" id="KW-0808">Transferase</keyword>
<dbReference type="GO" id="GO:0003887">
    <property type="term" value="F:DNA-directed DNA polymerase activity"/>
    <property type="evidence" value="ECO:0007669"/>
    <property type="project" value="UniProtKB-KW"/>
</dbReference>
<feature type="compositionally biased region" description="Pro residues" evidence="17">
    <location>
        <begin position="302"/>
        <end position="316"/>
    </location>
</feature>
<dbReference type="Proteomes" id="UP001231189">
    <property type="component" value="Unassembled WGS sequence"/>
</dbReference>
<dbReference type="InterPro" id="IPR043128">
    <property type="entry name" value="Rev_trsase/Diguanyl_cyclase"/>
</dbReference>
<evidence type="ECO:0000256" key="6">
    <source>
        <dbReference type="ARBA" id="ARBA00022750"/>
    </source>
</evidence>
<evidence type="ECO:0000256" key="12">
    <source>
        <dbReference type="ARBA" id="ARBA00022918"/>
    </source>
</evidence>
<keyword evidence="16" id="KW-0511">Multifunctional enzyme</keyword>
<dbReference type="InterPro" id="IPR021109">
    <property type="entry name" value="Peptidase_aspartic_dom_sf"/>
</dbReference>
<dbReference type="Pfam" id="PF00665">
    <property type="entry name" value="rve"/>
    <property type="match status" value="1"/>
</dbReference>
<dbReference type="SUPFAM" id="SSF53098">
    <property type="entry name" value="Ribonuclease H-like"/>
    <property type="match status" value="1"/>
</dbReference>
<dbReference type="InterPro" id="IPR000477">
    <property type="entry name" value="RT_dom"/>
</dbReference>
<dbReference type="GO" id="GO:0003677">
    <property type="term" value="F:DNA binding"/>
    <property type="evidence" value="ECO:0007669"/>
    <property type="project" value="UniProtKB-KW"/>
</dbReference>
<dbReference type="Gene3D" id="3.10.10.10">
    <property type="entry name" value="HIV Type 1 Reverse Transcriptase, subunit A, domain 1"/>
    <property type="match status" value="1"/>
</dbReference>
<keyword evidence="8" id="KW-0378">Hydrolase</keyword>
<keyword evidence="21" id="KW-1185">Reference proteome</keyword>
<dbReference type="GO" id="GO:0006508">
    <property type="term" value="P:proteolysis"/>
    <property type="evidence" value="ECO:0007669"/>
    <property type="project" value="UniProtKB-KW"/>
</dbReference>
<keyword evidence="14" id="KW-0238">DNA-binding</keyword>
<evidence type="ECO:0000256" key="14">
    <source>
        <dbReference type="ARBA" id="ARBA00023125"/>
    </source>
</evidence>
<evidence type="ECO:0000256" key="13">
    <source>
        <dbReference type="ARBA" id="ARBA00022932"/>
    </source>
</evidence>
<comment type="caution">
    <text evidence="20">The sequence shown here is derived from an EMBL/GenBank/DDBJ whole genome shotgun (WGS) entry which is preliminary data.</text>
</comment>
<evidence type="ECO:0000256" key="11">
    <source>
        <dbReference type="ARBA" id="ARBA00022908"/>
    </source>
</evidence>
<dbReference type="InterPro" id="IPR005162">
    <property type="entry name" value="Retrotrans_gag_dom"/>
</dbReference>
<keyword evidence="3" id="KW-0548">Nucleotidyltransferase</keyword>
<keyword evidence="4" id="KW-0540">Nuclease</keyword>
<keyword evidence="1" id="KW-0645">Protease</keyword>
<dbReference type="FunFam" id="3.30.420.10:FF:000032">
    <property type="entry name" value="Retrovirus-related Pol polyprotein from transposon 297-like Protein"/>
    <property type="match status" value="1"/>
</dbReference>
<keyword evidence="12" id="KW-0695">RNA-directed DNA polymerase</keyword>
<keyword evidence="10" id="KW-0694">RNA-binding</keyword>
<dbReference type="FunFam" id="3.30.70.270:FF:000020">
    <property type="entry name" value="Transposon Tf2-6 polyprotein-like Protein"/>
    <property type="match status" value="1"/>
</dbReference>
<evidence type="ECO:0000256" key="9">
    <source>
        <dbReference type="ARBA" id="ARBA00022842"/>
    </source>
</evidence>
<dbReference type="Pfam" id="PF17921">
    <property type="entry name" value="Integrase_H2C2"/>
    <property type="match status" value="1"/>
</dbReference>
<dbReference type="InterPro" id="IPR012337">
    <property type="entry name" value="RNaseH-like_sf"/>
</dbReference>
<dbReference type="InterPro" id="IPR001969">
    <property type="entry name" value="Aspartic_peptidase_AS"/>
</dbReference>
<organism evidence="20 21">
    <name type="scientific">Lolium multiflorum</name>
    <name type="common">Italian ryegrass</name>
    <name type="synonym">Lolium perenne subsp. multiflorum</name>
    <dbReference type="NCBI Taxonomy" id="4521"/>
    <lineage>
        <taxon>Eukaryota</taxon>
        <taxon>Viridiplantae</taxon>
        <taxon>Streptophyta</taxon>
        <taxon>Embryophyta</taxon>
        <taxon>Tracheophyta</taxon>
        <taxon>Spermatophyta</taxon>
        <taxon>Magnoliopsida</taxon>
        <taxon>Liliopsida</taxon>
        <taxon>Poales</taxon>
        <taxon>Poaceae</taxon>
        <taxon>BOP clade</taxon>
        <taxon>Pooideae</taxon>
        <taxon>Poodae</taxon>
        <taxon>Poeae</taxon>
        <taxon>Poeae Chloroplast Group 2 (Poeae type)</taxon>
        <taxon>Loliodinae</taxon>
        <taxon>Loliinae</taxon>
        <taxon>Lolium</taxon>
    </lineage>
</organism>
<dbReference type="InterPro" id="IPR001584">
    <property type="entry name" value="Integrase_cat-core"/>
</dbReference>
<dbReference type="CDD" id="cd00303">
    <property type="entry name" value="retropepsin_like"/>
    <property type="match status" value="1"/>
</dbReference>
<dbReference type="Pfam" id="PF24626">
    <property type="entry name" value="SH3_Tf2-1"/>
    <property type="match status" value="1"/>
</dbReference>
<evidence type="ECO:0000256" key="4">
    <source>
        <dbReference type="ARBA" id="ARBA00022722"/>
    </source>
</evidence>
<evidence type="ECO:0000256" key="1">
    <source>
        <dbReference type="ARBA" id="ARBA00022670"/>
    </source>
</evidence>
<dbReference type="GO" id="GO:0004190">
    <property type="term" value="F:aspartic-type endopeptidase activity"/>
    <property type="evidence" value="ECO:0007669"/>
    <property type="project" value="UniProtKB-KW"/>
</dbReference>
<name>A0AAD8RN41_LOLMU</name>
<dbReference type="InterPro" id="IPR056924">
    <property type="entry name" value="SH3_Tf2-1"/>
</dbReference>
<keyword evidence="15" id="KW-0233">DNA recombination</keyword>
<dbReference type="InterPro" id="IPR036397">
    <property type="entry name" value="RNaseH_sf"/>
</dbReference>